<reference evidence="12 14" key="1">
    <citation type="journal article" date="2018" name="Elife">
        <title>Discovery and characterization of a prevalent human gut bacterial enzyme sufficient for the inactivation of a family of plant toxins.</title>
        <authorList>
            <person name="Koppel N."/>
            <person name="Bisanz J.E."/>
            <person name="Pandelia M.E."/>
            <person name="Turnbaugh P.J."/>
            <person name="Balskus E.P."/>
        </authorList>
    </citation>
    <scope>NUCLEOTIDE SEQUENCE [LARGE SCALE GENOMIC DNA]</scope>
    <source>
        <strain evidence="12 14">DSM 16107</strain>
    </source>
</reference>
<dbReference type="NCBIfam" id="TIGR02350">
    <property type="entry name" value="prok_dnaK"/>
    <property type="match status" value="1"/>
</dbReference>
<comment type="function">
    <text evidence="1 8">Acts as a chaperone.</text>
</comment>
<dbReference type="Proteomes" id="UP000253817">
    <property type="component" value="Unassembled WGS sequence"/>
</dbReference>
<sequence length="635" mass="68184">MSKILGIDLGTTNSAMAVMEGSEPEILVNAEGDRTTPSVEGFRKDGERVVGKAAKNQAVTNPENTVSSVKRFIGRSYNETPEERKTVSYKLQKGKDGRAVVDIDGKDYTPEEISAMVLQKLKNDAEKQLGSPVTQAVITVPAYFNDAQRQATKDAGKIAGLEVLRIINEPTAAALAYGLDKTNKDEKILVFDLGGGTFDVSILELGDGVFEVASTAGDNHLGGDDWDQRIIDWLADKFQADNGIDLRKDKMALQRLKEAAEKAKMELSSTTQANINLPFITADASGPKHLDYTLTRAEFERITKDLLDRIKKPVEQALKDAGLKTGDIDEVILVGGSTRMPAVQDLVKKLTGKEPNMSVNPDEVVAMGAAVQGGVLAGDVEGILLLDVTPLSLGVETMGGVMTKMIERNTTIPTRKTEIYSTASDNQTSVEVHVLQGERQMAGDNKTLGKFQLTGIPAARRGVPQIEVTFDIDANGIVNVSAKDLGTGKQQQITISGSTALNDDEVERMVKDAEAHAEEDAKRKEEIEIRNNADALVNATEQTLQEVGDKAPSDVKTAAEEAIAEAKSALEGSDLDAIKSATEKMQQAGYKLAEVVYSTQGPDAASQAATAESTPADDTIEADYEVVEDDDKEGK</sequence>
<comment type="similarity">
    <text evidence="2 8 9">Belongs to the heat shock protein 70 family.</text>
</comment>
<evidence type="ECO:0000313" key="14">
    <source>
        <dbReference type="Proteomes" id="UP000253817"/>
    </source>
</evidence>
<dbReference type="Gene3D" id="3.30.420.40">
    <property type="match status" value="2"/>
</dbReference>
<proteinExistence type="evidence at transcript level"/>
<dbReference type="PROSITE" id="PS00297">
    <property type="entry name" value="HSP70_1"/>
    <property type="match status" value="1"/>
</dbReference>
<evidence type="ECO:0000256" key="5">
    <source>
        <dbReference type="ARBA" id="ARBA00022840"/>
    </source>
</evidence>
<dbReference type="GO" id="GO:0005524">
    <property type="term" value="F:ATP binding"/>
    <property type="evidence" value="ECO:0007669"/>
    <property type="project" value="UniProtKB-UniRule"/>
</dbReference>
<feature type="region of interest" description="Disordered" evidence="11">
    <location>
        <begin position="600"/>
        <end position="619"/>
    </location>
</feature>
<dbReference type="GO" id="GO:0051082">
    <property type="term" value="F:unfolded protein binding"/>
    <property type="evidence" value="ECO:0007669"/>
    <property type="project" value="InterPro"/>
</dbReference>
<dbReference type="NCBIfam" id="NF001413">
    <property type="entry name" value="PRK00290.1"/>
    <property type="match status" value="1"/>
</dbReference>
<keyword evidence="6 8" id="KW-0346">Stress response</keyword>
<keyword evidence="7 8" id="KW-0143">Chaperone</keyword>
<organism evidence="13 15">
    <name type="scientific">Eggerthella sinensis</name>
    <dbReference type="NCBI Taxonomy" id="242230"/>
    <lineage>
        <taxon>Bacteria</taxon>
        <taxon>Bacillati</taxon>
        <taxon>Actinomycetota</taxon>
        <taxon>Coriobacteriia</taxon>
        <taxon>Eggerthellales</taxon>
        <taxon>Eggerthellaceae</taxon>
        <taxon>Eggerthella</taxon>
    </lineage>
</organism>
<dbReference type="RefSeq" id="WP_114545191.1">
    <property type="nucleotide sequence ID" value="NZ_CALJMG010000052.1"/>
</dbReference>
<dbReference type="NCBIfam" id="NF003520">
    <property type="entry name" value="PRK05183.1"/>
    <property type="match status" value="1"/>
</dbReference>
<evidence type="ECO:0000256" key="4">
    <source>
        <dbReference type="ARBA" id="ARBA00022741"/>
    </source>
</evidence>
<evidence type="ECO:0000313" key="15">
    <source>
        <dbReference type="Proteomes" id="UP000270112"/>
    </source>
</evidence>
<evidence type="ECO:0000256" key="3">
    <source>
        <dbReference type="ARBA" id="ARBA00022553"/>
    </source>
</evidence>
<comment type="caution">
    <text evidence="13">The sequence shown here is derived from an EMBL/GenBank/DDBJ whole genome shotgun (WGS) entry which is preliminary data.</text>
</comment>
<dbReference type="CDD" id="cd10234">
    <property type="entry name" value="ASKHA_NBD_HSP70_DnaK-like"/>
    <property type="match status" value="1"/>
</dbReference>
<dbReference type="Proteomes" id="UP000270112">
    <property type="component" value="Unassembled WGS sequence"/>
</dbReference>
<dbReference type="InterPro" id="IPR029047">
    <property type="entry name" value="HSP70_peptide-bd_sf"/>
</dbReference>
<dbReference type="FunFam" id="3.90.640.10:FF:000003">
    <property type="entry name" value="Molecular chaperone DnaK"/>
    <property type="match status" value="1"/>
</dbReference>
<comment type="induction">
    <text evidence="8">By stress conditions e.g. heat shock.</text>
</comment>
<keyword evidence="10" id="KW-0175">Coiled coil</keyword>
<dbReference type="HAMAP" id="MF_00332">
    <property type="entry name" value="DnaK"/>
    <property type="match status" value="1"/>
</dbReference>
<dbReference type="SUPFAM" id="SSF53067">
    <property type="entry name" value="Actin-like ATPase domain"/>
    <property type="match status" value="2"/>
</dbReference>
<keyword evidence="5 8" id="KW-0067">ATP-binding</keyword>
<dbReference type="EMBL" id="QICC01000017">
    <property type="protein sequence ID" value="RNM42190.1"/>
    <property type="molecule type" value="Genomic_DNA"/>
</dbReference>
<reference evidence="15" key="2">
    <citation type="submission" date="2018-05" db="EMBL/GenBank/DDBJ databases">
        <title>Genome Sequencing of selected type strains of the family Eggerthellaceae.</title>
        <authorList>
            <person name="Danylec N."/>
            <person name="Stoll D.A."/>
            <person name="Doetsch A."/>
            <person name="Huch M."/>
        </authorList>
    </citation>
    <scope>NUCLEOTIDE SEQUENCE [LARGE SCALE GENOMIC DNA]</scope>
    <source>
        <strain evidence="15">DSM 16107</strain>
    </source>
</reference>
<dbReference type="Gene3D" id="1.20.1270.10">
    <property type="match status" value="1"/>
</dbReference>
<dbReference type="FunFam" id="1.20.1270.10:FF:000001">
    <property type="entry name" value="Molecular chaperone DnaK"/>
    <property type="match status" value="1"/>
</dbReference>
<dbReference type="PROSITE" id="PS01036">
    <property type="entry name" value="HSP70_3"/>
    <property type="match status" value="1"/>
</dbReference>
<evidence type="ECO:0000256" key="11">
    <source>
        <dbReference type="SAM" id="MobiDB-lite"/>
    </source>
</evidence>
<dbReference type="AlphaFoldDB" id="A0A3N0J0H3"/>
<keyword evidence="3 8" id="KW-0597">Phosphoprotein</keyword>
<feature type="coiled-coil region" evidence="10">
    <location>
        <begin position="246"/>
        <end position="273"/>
    </location>
</feature>
<feature type="compositionally biased region" description="Polar residues" evidence="11">
    <location>
        <begin position="600"/>
        <end position="613"/>
    </location>
</feature>
<keyword evidence="4 8" id="KW-0547">Nucleotide-binding</keyword>
<dbReference type="FunFam" id="2.60.34.10:FF:000014">
    <property type="entry name" value="Chaperone protein DnaK HSP70"/>
    <property type="match status" value="1"/>
</dbReference>
<evidence type="ECO:0000256" key="1">
    <source>
        <dbReference type="ARBA" id="ARBA00002290"/>
    </source>
</evidence>
<evidence type="ECO:0000313" key="13">
    <source>
        <dbReference type="EMBL" id="RNM42190.1"/>
    </source>
</evidence>
<dbReference type="OrthoDB" id="9766019at2"/>
<dbReference type="InterPro" id="IPR043129">
    <property type="entry name" value="ATPase_NBD"/>
</dbReference>
<dbReference type="Gene3D" id="3.90.640.10">
    <property type="entry name" value="Actin, Chain A, domain 4"/>
    <property type="match status" value="1"/>
</dbReference>
<reference evidence="13" key="3">
    <citation type="journal article" date="2019" name="Microbiol. Resour. Announc.">
        <title>Draft Genome Sequences of Type Strains of Gordonibacter faecihominis, Paraeggerthella hongkongensis, Parvibacter caecicola,Slackia equolifaciens, Slackia faecicanis, and Slackia isoflavoniconvertens.</title>
        <authorList>
            <person name="Danylec N."/>
            <person name="Stoll D.A."/>
            <person name="Dotsch A."/>
            <person name="Huch M."/>
        </authorList>
    </citation>
    <scope>NUCLEOTIDE SEQUENCE</scope>
    <source>
        <strain evidence="13">DSM 16107</strain>
    </source>
</reference>
<dbReference type="FunFam" id="3.30.420.40:FF:000004">
    <property type="entry name" value="Molecular chaperone DnaK"/>
    <property type="match status" value="1"/>
</dbReference>
<dbReference type="SUPFAM" id="SSF100920">
    <property type="entry name" value="Heat shock protein 70kD (HSP70), peptide-binding domain"/>
    <property type="match status" value="1"/>
</dbReference>
<feature type="modified residue" description="Phosphothreonine; by autocatalysis" evidence="8">
    <location>
        <position position="197"/>
    </location>
</feature>
<evidence type="ECO:0000256" key="2">
    <source>
        <dbReference type="ARBA" id="ARBA00007381"/>
    </source>
</evidence>
<dbReference type="PANTHER" id="PTHR19375">
    <property type="entry name" value="HEAT SHOCK PROTEIN 70KDA"/>
    <property type="match status" value="1"/>
</dbReference>
<name>A0A3N0J0H3_9ACTN</name>
<evidence type="ECO:0000256" key="7">
    <source>
        <dbReference type="ARBA" id="ARBA00023186"/>
    </source>
</evidence>
<protein>
    <recommendedName>
        <fullName evidence="8">Chaperone protein DnaK</fullName>
    </recommendedName>
    <alternativeName>
        <fullName evidence="8">HSP70</fullName>
    </alternativeName>
    <alternativeName>
        <fullName evidence="8">Heat shock 70 kDa protein</fullName>
    </alternativeName>
    <alternativeName>
        <fullName evidence="8">Heat shock protein 70</fullName>
    </alternativeName>
</protein>
<evidence type="ECO:0000256" key="6">
    <source>
        <dbReference type="ARBA" id="ARBA00023016"/>
    </source>
</evidence>
<dbReference type="InterPro" id="IPR018181">
    <property type="entry name" value="Heat_shock_70_CS"/>
</dbReference>
<evidence type="ECO:0000256" key="8">
    <source>
        <dbReference type="HAMAP-Rule" id="MF_00332"/>
    </source>
</evidence>
<dbReference type="InterPro" id="IPR013126">
    <property type="entry name" value="Hsp_70_fam"/>
</dbReference>
<evidence type="ECO:0000313" key="12">
    <source>
        <dbReference type="EMBL" id="RDB71166.1"/>
    </source>
</evidence>
<dbReference type="SUPFAM" id="SSF100934">
    <property type="entry name" value="Heat shock protein 70kD (HSP70), C-terminal subdomain"/>
    <property type="match status" value="1"/>
</dbReference>
<evidence type="ECO:0000256" key="10">
    <source>
        <dbReference type="SAM" id="Coils"/>
    </source>
</evidence>
<dbReference type="Gene3D" id="2.60.34.10">
    <property type="entry name" value="Substrate Binding Domain Of DNAk, Chain A, domain 1"/>
    <property type="match status" value="1"/>
</dbReference>
<accession>A0A3N0J0H3</accession>
<evidence type="ECO:0000256" key="9">
    <source>
        <dbReference type="RuleBase" id="RU003322"/>
    </source>
</evidence>
<dbReference type="Pfam" id="PF00012">
    <property type="entry name" value="HSP70"/>
    <property type="match status" value="1"/>
</dbReference>
<gene>
    <name evidence="8" type="primary">dnaK</name>
    <name evidence="12" type="ORF">C1876_02750</name>
    <name evidence="13" type="ORF">DMP09_05965</name>
</gene>
<dbReference type="EMBL" id="PPTT01000003">
    <property type="protein sequence ID" value="RDB71166.1"/>
    <property type="molecule type" value="Genomic_DNA"/>
</dbReference>
<keyword evidence="14" id="KW-1185">Reference proteome</keyword>
<dbReference type="PROSITE" id="PS00329">
    <property type="entry name" value="HSP70_2"/>
    <property type="match status" value="1"/>
</dbReference>
<dbReference type="InterPro" id="IPR012725">
    <property type="entry name" value="Chaperone_DnaK"/>
</dbReference>
<dbReference type="InterPro" id="IPR029048">
    <property type="entry name" value="HSP70_C_sf"/>
</dbReference>
<dbReference type="PRINTS" id="PR00301">
    <property type="entry name" value="HEATSHOCK70"/>
</dbReference>
<dbReference type="GO" id="GO:0140662">
    <property type="term" value="F:ATP-dependent protein folding chaperone"/>
    <property type="evidence" value="ECO:0007669"/>
    <property type="project" value="InterPro"/>
</dbReference>